<sequence>MFPCDRAQQYRHAIAPTENWREHEKIFLRSEFFDAIMFYFNEDDEDYDAEWVADLIEYFNVNVFGTEPRSMHDPDNELRPTSTCDVVREQRRQRREQEALRQQAVIVASEAAAVGKGTTSDIARIMNSRNADTHRPRMLGLAPAALNLTLMSINPAALALASINPVRRVALALMSSTLSVAHAHELPSVLPRHARVIVLVPNIVVLVRPIVNVLMHTTVSMARRDPVRKDNHPTGRASRPLDMKNMPVRQADETHPVTIVSWMILRRRRASEAGRYMRMTRPSKRSKPKPKTKKPAASTRPDVA</sequence>
<organism evidence="2 3">
    <name type="scientific">Agrocybe pediades</name>
    <dbReference type="NCBI Taxonomy" id="84607"/>
    <lineage>
        <taxon>Eukaryota</taxon>
        <taxon>Fungi</taxon>
        <taxon>Dikarya</taxon>
        <taxon>Basidiomycota</taxon>
        <taxon>Agaricomycotina</taxon>
        <taxon>Agaricomycetes</taxon>
        <taxon>Agaricomycetidae</taxon>
        <taxon>Agaricales</taxon>
        <taxon>Agaricineae</taxon>
        <taxon>Strophariaceae</taxon>
        <taxon>Agrocybe</taxon>
    </lineage>
</organism>
<evidence type="ECO:0000256" key="1">
    <source>
        <dbReference type="SAM" id="MobiDB-lite"/>
    </source>
</evidence>
<proteinExistence type="predicted"/>
<comment type="caution">
    <text evidence="2">The sequence shown here is derived from an EMBL/GenBank/DDBJ whole genome shotgun (WGS) entry which is preliminary data.</text>
</comment>
<keyword evidence="3" id="KW-1185">Reference proteome</keyword>
<reference evidence="2 3" key="1">
    <citation type="submission" date="2019-12" db="EMBL/GenBank/DDBJ databases">
        <authorList>
            <person name="Floudas D."/>
            <person name="Bentzer J."/>
            <person name="Ahren D."/>
            <person name="Johansson T."/>
            <person name="Persson P."/>
            <person name="Tunlid A."/>
        </authorList>
    </citation>
    <scope>NUCLEOTIDE SEQUENCE [LARGE SCALE GENOMIC DNA]</scope>
    <source>
        <strain evidence="2 3">CBS 102.39</strain>
    </source>
</reference>
<feature type="region of interest" description="Disordered" evidence="1">
    <location>
        <begin position="273"/>
        <end position="304"/>
    </location>
</feature>
<dbReference type="EMBL" id="JAACJL010000058">
    <property type="protein sequence ID" value="KAF4611113.1"/>
    <property type="molecule type" value="Genomic_DNA"/>
</dbReference>
<accession>A0A8H4VIN5</accession>
<dbReference type="AlphaFoldDB" id="A0A8H4VIN5"/>
<dbReference type="Pfam" id="PF20414">
    <property type="entry name" value="DUF6698"/>
    <property type="match status" value="1"/>
</dbReference>
<evidence type="ECO:0000313" key="3">
    <source>
        <dbReference type="Proteomes" id="UP000521872"/>
    </source>
</evidence>
<feature type="compositionally biased region" description="Basic residues" evidence="1">
    <location>
        <begin position="281"/>
        <end position="294"/>
    </location>
</feature>
<feature type="compositionally biased region" description="Low complexity" evidence="1">
    <location>
        <begin position="295"/>
        <end position="304"/>
    </location>
</feature>
<gene>
    <name evidence="2" type="ORF">D9613_007307</name>
</gene>
<name>A0A8H4VIN5_9AGAR</name>
<evidence type="ECO:0000313" key="2">
    <source>
        <dbReference type="EMBL" id="KAF4611113.1"/>
    </source>
</evidence>
<protein>
    <submittedName>
        <fullName evidence="2">Uncharacterized protein</fullName>
    </submittedName>
</protein>
<dbReference type="InterPro" id="IPR046521">
    <property type="entry name" value="DUF6698"/>
</dbReference>
<dbReference type="Proteomes" id="UP000521872">
    <property type="component" value="Unassembled WGS sequence"/>
</dbReference>